<comment type="subcellular location">
    <subcellularLocation>
        <location evidence="1">Nucleus</location>
    </subcellularLocation>
</comment>
<keyword evidence="3" id="KW-0677">Repeat</keyword>
<feature type="region of interest" description="Disordered" evidence="8">
    <location>
        <begin position="1"/>
        <end position="26"/>
    </location>
</feature>
<organism evidence="10 11">
    <name type="scientific">Tegillarca granosa</name>
    <name type="common">Malaysian cockle</name>
    <name type="synonym">Anadara granosa</name>
    <dbReference type="NCBI Taxonomy" id="220873"/>
    <lineage>
        <taxon>Eukaryota</taxon>
        <taxon>Metazoa</taxon>
        <taxon>Spiralia</taxon>
        <taxon>Lophotrochozoa</taxon>
        <taxon>Mollusca</taxon>
        <taxon>Bivalvia</taxon>
        <taxon>Autobranchia</taxon>
        <taxon>Pteriomorphia</taxon>
        <taxon>Arcoida</taxon>
        <taxon>Arcoidea</taxon>
        <taxon>Arcidae</taxon>
        <taxon>Tegillarca</taxon>
    </lineage>
</organism>
<dbReference type="Gene3D" id="3.30.160.60">
    <property type="entry name" value="Classic Zinc Finger"/>
    <property type="match status" value="2"/>
</dbReference>
<evidence type="ECO:0000256" key="5">
    <source>
        <dbReference type="ARBA" id="ARBA00022833"/>
    </source>
</evidence>
<dbReference type="PROSITE" id="PS00028">
    <property type="entry name" value="ZINC_FINGER_C2H2_1"/>
    <property type="match status" value="2"/>
</dbReference>
<evidence type="ECO:0000256" key="1">
    <source>
        <dbReference type="ARBA" id="ARBA00004123"/>
    </source>
</evidence>
<dbReference type="InterPro" id="IPR050527">
    <property type="entry name" value="Snail/Krueppel_Znf"/>
</dbReference>
<dbReference type="PANTHER" id="PTHR24388">
    <property type="entry name" value="ZINC FINGER PROTEIN"/>
    <property type="match status" value="1"/>
</dbReference>
<evidence type="ECO:0000313" key="11">
    <source>
        <dbReference type="Proteomes" id="UP001217089"/>
    </source>
</evidence>
<feature type="domain" description="C2H2-type" evidence="9">
    <location>
        <begin position="78"/>
        <end position="106"/>
    </location>
</feature>
<dbReference type="SUPFAM" id="SSF57667">
    <property type="entry name" value="beta-beta-alpha zinc fingers"/>
    <property type="match status" value="2"/>
</dbReference>
<feature type="compositionally biased region" description="Acidic residues" evidence="8">
    <location>
        <begin position="1"/>
        <end position="10"/>
    </location>
</feature>
<sequence>MFNVNEESEEDAGKLQTFELPSNQTDQFPRRNLQAQDMLPPNLNMILQTPCKFCYQYFQTEDMLRQHLKSEHGKDYLKVCSLCGKYFFSAFGYSNHINIVHTTLESGPQCNVCGKFFTCRSKLSIHMKCHSEERDIQCPKCLKSFKHKYAILQNLKNAKGREENSENGLILR</sequence>
<name>A0ABQ9DZD1_TEGGR</name>
<dbReference type="InterPro" id="IPR013087">
    <property type="entry name" value="Znf_C2H2_type"/>
</dbReference>
<dbReference type="EMBL" id="JARBDR010000921">
    <property type="protein sequence ID" value="KAJ8298596.1"/>
    <property type="molecule type" value="Genomic_DNA"/>
</dbReference>
<evidence type="ECO:0000313" key="10">
    <source>
        <dbReference type="EMBL" id="KAJ8298596.1"/>
    </source>
</evidence>
<reference evidence="10 11" key="1">
    <citation type="submission" date="2022-12" db="EMBL/GenBank/DDBJ databases">
        <title>Chromosome-level genome of Tegillarca granosa.</title>
        <authorList>
            <person name="Kim J."/>
        </authorList>
    </citation>
    <scope>NUCLEOTIDE SEQUENCE [LARGE SCALE GENOMIC DNA]</scope>
    <source>
        <strain evidence="10">Teg-2019</strain>
        <tissue evidence="10">Adductor muscle</tissue>
    </source>
</reference>
<dbReference type="SMART" id="SM00355">
    <property type="entry name" value="ZnF_C2H2"/>
    <property type="match status" value="3"/>
</dbReference>
<keyword evidence="11" id="KW-1185">Reference proteome</keyword>
<evidence type="ECO:0000256" key="2">
    <source>
        <dbReference type="ARBA" id="ARBA00022723"/>
    </source>
</evidence>
<evidence type="ECO:0000256" key="7">
    <source>
        <dbReference type="PROSITE-ProRule" id="PRU00042"/>
    </source>
</evidence>
<evidence type="ECO:0000256" key="4">
    <source>
        <dbReference type="ARBA" id="ARBA00022771"/>
    </source>
</evidence>
<accession>A0ABQ9DZD1</accession>
<keyword evidence="6" id="KW-0539">Nucleus</keyword>
<dbReference type="PANTHER" id="PTHR24388:SF54">
    <property type="entry name" value="PROTEIN ESCARGOT"/>
    <property type="match status" value="1"/>
</dbReference>
<keyword evidence="2" id="KW-0479">Metal-binding</keyword>
<evidence type="ECO:0000256" key="6">
    <source>
        <dbReference type="ARBA" id="ARBA00023242"/>
    </source>
</evidence>
<gene>
    <name evidence="10" type="ORF">KUTeg_022656</name>
</gene>
<proteinExistence type="predicted"/>
<keyword evidence="4 7" id="KW-0863">Zinc-finger</keyword>
<dbReference type="Proteomes" id="UP001217089">
    <property type="component" value="Unassembled WGS sequence"/>
</dbReference>
<evidence type="ECO:0000256" key="3">
    <source>
        <dbReference type="ARBA" id="ARBA00022737"/>
    </source>
</evidence>
<dbReference type="InterPro" id="IPR036236">
    <property type="entry name" value="Znf_C2H2_sf"/>
</dbReference>
<comment type="caution">
    <text evidence="10">The sequence shown here is derived from an EMBL/GenBank/DDBJ whole genome shotgun (WGS) entry which is preliminary data.</text>
</comment>
<dbReference type="PROSITE" id="PS50157">
    <property type="entry name" value="ZINC_FINGER_C2H2_2"/>
    <property type="match status" value="2"/>
</dbReference>
<evidence type="ECO:0000259" key="9">
    <source>
        <dbReference type="PROSITE" id="PS50157"/>
    </source>
</evidence>
<protein>
    <recommendedName>
        <fullName evidence="9">C2H2-type domain-containing protein</fullName>
    </recommendedName>
</protein>
<feature type="domain" description="C2H2-type" evidence="9">
    <location>
        <begin position="108"/>
        <end position="135"/>
    </location>
</feature>
<evidence type="ECO:0000256" key="8">
    <source>
        <dbReference type="SAM" id="MobiDB-lite"/>
    </source>
</evidence>
<keyword evidence="5" id="KW-0862">Zinc</keyword>